<dbReference type="PANTHER" id="PTHR43599">
    <property type="entry name" value="MULTIFUNCTIONAL PROTEIN ADE2"/>
    <property type="match status" value="1"/>
</dbReference>
<evidence type="ECO:0000256" key="1">
    <source>
        <dbReference type="ARBA" id="ARBA00004672"/>
    </source>
</evidence>
<keyword evidence="6 11" id="KW-0547">Nucleotide-binding</keyword>
<dbReference type="InterPro" id="IPR050089">
    <property type="entry name" value="SAICAR_synthetase"/>
</dbReference>
<evidence type="ECO:0000256" key="10">
    <source>
        <dbReference type="ARBA" id="ARBA00048475"/>
    </source>
</evidence>
<keyword evidence="8 11" id="KW-0067">ATP-binding</keyword>
<keyword evidence="5 11" id="KW-0436">Ligase</keyword>
<dbReference type="GO" id="GO:0006189">
    <property type="term" value="P:'de novo' IMP biosynthetic process"/>
    <property type="evidence" value="ECO:0007669"/>
    <property type="project" value="UniProtKB-UniRule"/>
</dbReference>
<dbReference type="CDD" id="cd01415">
    <property type="entry name" value="SAICAR_synt_PurC"/>
    <property type="match status" value="1"/>
</dbReference>
<reference evidence="13 14" key="1">
    <citation type="journal article" date="2015" name="Genome Announc.">
        <title>Expanding the biotechnology potential of lactobacilli through comparative genomics of 213 strains and associated genera.</title>
        <authorList>
            <person name="Sun Z."/>
            <person name="Harris H.M."/>
            <person name="McCann A."/>
            <person name="Guo C."/>
            <person name="Argimon S."/>
            <person name="Zhang W."/>
            <person name="Yang X."/>
            <person name="Jeffery I.B."/>
            <person name="Cooney J.C."/>
            <person name="Kagawa T.F."/>
            <person name="Liu W."/>
            <person name="Song Y."/>
            <person name="Salvetti E."/>
            <person name="Wrobel A."/>
            <person name="Rasinkangas P."/>
            <person name="Parkhill J."/>
            <person name="Rea M.C."/>
            <person name="O'Sullivan O."/>
            <person name="Ritari J."/>
            <person name="Douillard F.P."/>
            <person name="Paul Ross R."/>
            <person name="Yang R."/>
            <person name="Briner A.E."/>
            <person name="Felis G.E."/>
            <person name="de Vos W.M."/>
            <person name="Barrangou R."/>
            <person name="Klaenhammer T.R."/>
            <person name="Caufield P.W."/>
            <person name="Cui Y."/>
            <person name="Zhang H."/>
            <person name="O'Toole P.W."/>
        </authorList>
    </citation>
    <scope>NUCLEOTIDE SEQUENCE [LARGE SCALE GENOMIC DNA]</scope>
    <source>
        <strain evidence="13 14">DSM 23829</strain>
    </source>
</reference>
<dbReference type="HAMAP" id="MF_00137">
    <property type="entry name" value="SAICAR_synth"/>
    <property type="match status" value="1"/>
</dbReference>
<keyword evidence="14" id="KW-1185">Reference proteome</keyword>
<comment type="catalytic activity">
    <reaction evidence="10 11">
        <text>5-amino-1-(5-phospho-D-ribosyl)imidazole-4-carboxylate + L-aspartate + ATP = (2S)-2-[5-amino-1-(5-phospho-beta-D-ribosyl)imidazole-4-carboxamido]succinate + ADP + phosphate + 2 H(+)</text>
        <dbReference type="Rhea" id="RHEA:22628"/>
        <dbReference type="ChEBI" id="CHEBI:15378"/>
        <dbReference type="ChEBI" id="CHEBI:29991"/>
        <dbReference type="ChEBI" id="CHEBI:30616"/>
        <dbReference type="ChEBI" id="CHEBI:43474"/>
        <dbReference type="ChEBI" id="CHEBI:58443"/>
        <dbReference type="ChEBI" id="CHEBI:77657"/>
        <dbReference type="ChEBI" id="CHEBI:456216"/>
        <dbReference type="EC" id="6.3.2.6"/>
    </reaction>
</comment>
<dbReference type="InterPro" id="IPR028923">
    <property type="entry name" value="SAICAR_synt/ADE2_N"/>
</dbReference>
<dbReference type="Gene3D" id="3.30.200.20">
    <property type="entry name" value="Phosphorylase Kinase, domain 1"/>
    <property type="match status" value="1"/>
</dbReference>
<dbReference type="Pfam" id="PF01259">
    <property type="entry name" value="SAICAR_synt"/>
    <property type="match status" value="1"/>
</dbReference>
<dbReference type="SUPFAM" id="SSF56104">
    <property type="entry name" value="SAICAR synthase-like"/>
    <property type="match status" value="1"/>
</dbReference>
<organism evidence="13 14">
    <name type="scientific">Apilactobacillus ozensis DSM 23829 = JCM 17196</name>
    <dbReference type="NCBI Taxonomy" id="1423781"/>
    <lineage>
        <taxon>Bacteria</taxon>
        <taxon>Bacillati</taxon>
        <taxon>Bacillota</taxon>
        <taxon>Bacilli</taxon>
        <taxon>Lactobacillales</taxon>
        <taxon>Lactobacillaceae</taxon>
        <taxon>Apilactobacillus</taxon>
    </lineage>
</organism>
<accession>A0A0R2AM23</accession>
<dbReference type="AlphaFoldDB" id="A0A0R2AM23"/>
<name>A0A0R2AM23_9LACO</name>
<gene>
    <name evidence="11" type="primary">purC</name>
    <name evidence="13" type="ORF">FD06_GL000379</name>
</gene>
<evidence type="ECO:0000313" key="13">
    <source>
        <dbReference type="EMBL" id="KRM67927.1"/>
    </source>
</evidence>
<protein>
    <recommendedName>
        <fullName evidence="4 11">Phosphoribosylaminoimidazole-succinocarboxamide synthase</fullName>
        <ecNumber evidence="3 11">6.3.2.6</ecNumber>
    </recommendedName>
    <alternativeName>
        <fullName evidence="9 11">SAICAR synthetase</fullName>
    </alternativeName>
</protein>
<dbReference type="Proteomes" id="UP000052012">
    <property type="component" value="Unassembled WGS sequence"/>
</dbReference>
<dbReference type="GO" id="GO:0004639">
    <property type="term" value="F:phosphoribosylaminoimidazolesuccinocarboxamide synthase activity"/>
    <property type="evidence" value="ECO:0007669"/>
    <property type="project" value="UniProtKB-UniRule"/>
</dbReference>
<dbReference type="PROSITE" id="PS01057">
    <property type="entry name" value="SAICAR_SYNTHETASE_1"/>
    <property type="match status" value="1"/>
</dbReference>
<dbReference type="EMBL" id="AYYQ01000034">
    <property type="protein sequence ID" value="KRM67927.1"/>
    <property type="molecule type" value="Genomic_DNA"/>
</dbReference>
<dbReference type="OrthoDB" id="9801549at2"/>
<evidence type="ECO:0000256" key="6">
    <source>
        <dbReference type="ARBA" id="ARBA00022741"/>
    </source>
</evidence>
<evidence type="ECO:0000256" key="2">
    <source>
        <dbReference type="ARBA" id="ARBA00010190"/>
    </source>
</evidence>
<evidence type="ECO:0000256" key="3">
    <source>
        <dbReference type="ARBA" id="ARBA00012217"/>
    </source>
</evidence>
<dbReference type="GO" id="GO:0005524">
    <property type="term" value="F:ATP binding"/>
    <property type="evidence" value="ECO:0007669"/>
    <property type="project" value="UniProtKB-KW"/>
</dbReference>
<keyword evidence="7 11" id="KW-0658">Purine biosynthesis</keyword>
<dbReference type="EC" id="6.3.2.6" evidence="3 11"/>
<dbReference type="GO" id="GO:0009236">
    <property type="term" value="P:cobalamin biosynthetic process"/>
    <property type="evidence" value="ECO:0007669"/>
    <property type="project" value="InterPro"/>
</dbReference>
<dbReference type="PATRIC" id="fig|1423781.4.peg.389"/>
<dbReference type="STRING" id="1423781.FD06_GL000379"/>
<dbReference type="NCBIfam" id="TIGR00081">
    <property type="entry name" value="purC"/>
    <property type="match status" value="1"/>
</dbReference>
<dbReference type="PANTHER" id="PTHR43599:SF3">
    <property type="entry name" value="SI:DKEY-6E2.2"/>
    <property type="match status" value="1"/>
</dbReference>
<dbReference type="FunFam" id="3.30.470.20:FF:000006">
    <property type="entry name" value="Phosphoribosylaminoimidazole-succinocarboxamide synthase"/>
    <property type="match status" value="1"/>
</dbReference>
<evidence type="ECO:0000313" key="14">
    <source>
        <dbReference type="Proteomes" id="UP000052012"/>
    </source>
</evidence>
<dbReference type="UniPathway" id="UPA00074">
    <property type="reaction ID" value="UER00131"/>
</dbReference>
<comment type="caution">
    <text evidence="13">The sequence shown here is derived from an EMBL/GenBank/DDBJ whole genome shotgun (WGS) entry which is preliminary data.</text>
</comment>
<evidence type="ECO:0000256" key="11">
    <source>
        <dbReference type="HAMAP-Rule" id="MF_00137"/>
    </source>
</evidence>
<evidence type="ECO:0000256" key="8">
    <source>
        <dbReference type="ARBA" id="ARBA00022840"/>
    </source>
</evidence>
<proteinExistence type="inferred from homology"/>
<dbReference type="InterPro" id="IPR018236">
    <property type="entry name" value="SAICAR_synthetase_CS"/>
</dbReference>
<evidence type="ECO:0000256" key="7">
    <source>
        <dbReference type="ARBA" id="ARBA00022755"/>
    </source>
</evidence>
<evidence type="ECO:0000256" key="5">
    <source>
        <dbReference type="ARBA" id="ARBA00022598"/>
    </source>
</evidence>
<comment type="similarity">
    <text evidence="2 11">Belongs to the SAICAR synthetase family.</text>
</comment>
<dbReference type="RefSeq" id="WP_056966599.1">
    <property type="nucleotide sequence ID" value="NZ_AYYQ01000034.1"/>
</dbReference>
<evidence type="ECO:0000256" key="4">
    <source>
        <dbReference type="ARBA" id="ARBA00016460"/>
    </source>
</evidence>
<evidence type="ECO:0000256" key="9">
    <source>
        <dbReference type="ARBA" id="ARBA00030409"/>
    </source>
</evidence>
<dbReference type="InterPro" id="IPR001636">
    <property type="entry name" value="SAICAR_synth"/>
</dbReference>
<dbReference type="Gene3D" id="3.30.470.20">
    <property type="entry name" value="ATP-grasp fold, B domain"/>
    <property type="match status" value="1"/>
</dbReference>
<sequence>MNKLIAEGKTKQLFTTEDENVIRVHYTNHTTALNGKREEDINEKGSLNNRISSLIFTYLAKNGVETCFLEKLSENEQLDKKLKMIPLEVVVRNFASGSFQRKFNTEYLAPLANPVQEFFMKSDELDDPFMNNDQIKALSIVNDEQIKIMHDMALKINDLLKDLFSKANIMLVDFKVEFGIDSDGKIVLGDEISPDSCRLVDKTTKKSLDKDVFRKNLGNLVDGYKTVLSRLETEAK</sequence>
<dbReference type="InterPro" id="IPR033934">
    <property type="entry name" value="SAICAR_synt_PurC"/>
</dbReference>
<evidence type="ECO:0000259" key="12">
    <source>
        <dbReference type="Pfam" id="PF01259"/>
    </source>
</evidence>
<feature type="domain" description="SAICAR synthetase/ADE2 N-terminal" evidence="12">
    <location>
        <begin position="5"/>
        <end position="230"/>
    </location>
</feature>
<comment type="pathway">
    <text evidence="1 11">Purine metabolism; IMP biosynthesis via de novo pathway; 5-amino-1-(5-phospho-D-ribosyl)imidazole-4-carboxamide from 5-amino-1-(5-phospho-D-ribosyl)imidazole-4-carboxylate: step 1/2.</text>
</comment>